<dbReference type="RefSeq" id="WP_189035251.1">
    <property type="nucleotide sequence ID" value="NZ_BMMP01000001.1"/>
</dbReference>
<accession>A0ABQ2LSL3</accession>
<dbReference type="InterPro" id="IPR005509">
    <property type="entry name" value="AfsA_hotdog_dom"/>
</dbReference>
<sequence length="327" mass="35967">MTATPAVPDLPESTAYSAPVPREFVHKAAHTEVLLTGWRRLGEREFEVGAQWPRDHGYWRTGRGGTQDPMLLVETTRQVLPLLSHAVFRVPPGHQLIWSRHHCAFAAPLLRVTDRPAEVVLRLSVSRPPLPGGRLRRLAVRMTAACEGRTLGTASTVFSAHSPEVYARLRGPRTGPAEAMSAALPPPEPVVPALVARESERDVVLAPAEDPERRQLRVVTSSPWLFDHPVDHVPGMLLMEAARQCAHLVLRGRQSRLLHLVRMEAEFERYVDLDEPAWVDWSQPSSRPDSPAEAGEETLTVAITQRAVRAFTAVVGFAAGSILPGTG</sequence>
<evidence type="ECO:0000313" key="3">
    <source>
        <dbReference type="Proteomes" id="UP000631535"/>
    </source>
</evidence>
<evidence type="ECO:0000259" key="1">
    <source>
        <dbReference type="Pfam" id="PF03756"/>
    </source>
</evidence>
<feature type="domain" description="A-factor biosynthesis hotdog" evidence="1">
    <location>
        <begin position="194"/>
        <end position="309"/>
    </location>
</feature>
<protein>
    <submittedName>
        <fullName evidence="2">Adhesin</fullName>
    </submittedName>
</protein>
<dbReference type="EMBL" id="BMMP01000001">
    <property type="protein sequence ID" value="GGO42600.1"/>
    <property type="molecule type" value="Genomic_DNA"/>
</dbReference>
<keyword evidence="3" id="KW-1185">Reference proteome</keyword>
<dbReference type="NCBIfam" id="NF041195">
    <property type="entry name" value="ScbA_BarX_GamBu"/>
    <property type="match status" value="1"/>
</dbReference>
<gene>
    <name evidence="2" type="ORF">GCM10012287_03860</name>
</gene>
<dbReference type="Pfam" id="PF03756">
    <property type="entry name" value="AfsA"/>
    <property type="match status" value="2"/>
</dbReference>
<organism evidence="2 3">
    <name type="scientific">Streptomyces daqingensis</name>
    <dbReference type="NCBI Taxonomy" id="1472640"/>
    <lineage>
        <taxon>Bacteria</taxon>
        <taxon>Bacillati</taxon>
        <taxon>Actinomycetota</taxon>
        <taxon>Actinomycetes</taxon>
        <taxon>Kitasatosporales</taxon>
        <taxon>Streptomycetaceae</taxon>
        <taxon>Streptomyces</taxon>
    </lineage>
</organism>
<feature type="domain" description="A-factor biosynthesis hotdog" evidence="1">
    <location>
        <begin position="24"/>
        <end position="157"/>
    </location>
</feature>
<dbReference type="Proteomes" id="UP000631535">
    <property type="component" value="Unassembled WGS sequence"/>
</dbReference>
<reference evidence="3" key="1">
    <citation type="journal article" date="2019" name="Int. J. Syst. Evol. Microbiol.">
        <title>The Global Catalogue of Microorganisms (GCM) 10K type strain sequencing project: providing services to taxonomists for standard genome sequencing and annotation.</title>
        <authorList>
            <consortium name="The Broad Institute Genomics Platform"/>
            <consortium name="The Broad Institute Genome Sequencing Center for Infectious Disease"/>
            <person name="Wu L."/>
            <person name="Ma J."/>
        </authorList>
    </citation>
    <scope>NUCLEOTIDE SEQUENCE [LARGE SCALE GENOMIC DNA]</scope>
    <source>
        <strain evidence="3">CGMCC 4.7178</strain>
    </source>
</reference>
<name>A0ABQ2LSL3_9ACTN</name>
<proteinExistence type="predicted"/>
<evidence type="ECO:0000313" key="2">
    <source>
        <dbReference type="EMBL" id="GGO42600.1"/>
    </source>
</evidence>
<comment type="caution">
    <text evidence="2">The sequence shown here is derived from an EMBL/GenBank/DDBJ whole genome shotgun (WGS) entry which is preliminary data.</text>
</comment>
<dbReference type="InterPro" id="IPR047757">
    <property type="entry name" value="AfsA-like"/>
</dbReference>